<feature type="domain" description="C2H2-type" evidence="5">
    <location>
        <begin position="96"/>
        <end position="118"/>
    </location>
</feature>
<evidence type="ECO:0000313" key="7">
    <source>
        <dbReference type="Proteomes" id="UP000694557"/>
    </source>
</evidence>
<keyword evidence="1" id="KW-0479">Metal-binding</keyword>
<dbReference type="Proteomes" id="UP000694557">
    <property type="component" value="Unassembled WGS sequence"/>
</dbReference>
<reference evidence="6" key="1">
    <citation type="submission" date="2025-08" db="UniProtKB">
        <authorList>
            <consortium name="Ensembl"/>
        </authorList>
    </citation>
    <scope>IDENTIFICATION</scope>
</reference>
<keyword evidence="2" id="KW-0677">Repeat</keyword>
<sequence>MAVYLDTEYMLLAGRKKTSQPGVAGLSNLSNGSPANQNTHISFVQDSRRPDEFDFECVVNSKFKNSKVWFCEKCRFLTTDFDDYSSHIMEHAVMRFYCFYCNHVSYSEAELNHHVEQHTRVHPFKCQFCDYRAVKKDYVEMHMKRIHNAPPEKVSIALPRAPKPASLPSALPRDPTLSGILNTRVAPLRTKNITTRVDEGRRVDGGRPMDGTLDANILPKVEVELLAPLNEPIQHNRPLTVSFPEVGTIPPGCLVELVEVKTVNGTKELKLRLVSQQSNGSVAKACRTTTSQNATLCKSSMSNATPTREKPVKKRTCTANISTRQINNQKQKELTTAPNTNGIQLKKHSEELLVMVKDVNQPFEIKKEEVKEENCDSVQKSERLTSFTAVSSVSMMGNVNGTKSPSVAPAAMSSLVLCNPRSSTLVIPSPTNQPKEDETCHVADSNTSGWTQSENPLVDDVPGPKGFPVISAVFSLSSPQLLAVALRTIALGNNSPSATVEQGNVKNSLILTPAKATAVCKGHEHKIKPGNTDMAPEGLSSVHAPQMTSKACHQMQSAQCSRHTQSLTSNPLSTKGENNSVTIKLHKKTVLNMKKSPQNVAKKTVNTRDSWIGQINTEKGSVPRHWKSSANKRDISGRLSSCLKLSLKRIRVEEESSLQRCAPELNQRRKKRRRRDMVSGSKTFTHLLDTTGDRVIICPTPLKEDQLVKQPGPNQPVVVLNHPKPLVLRGRGGMEMIPDIGPTCHIMKMKLSKVMGHTYEVIGCTVKASP</sequence>
<accession>A0A8C7DRC0</accession>
<keyword evidence="4" id="KW-0862">Zinc</keyword>
<dbReference type="InterPro" id="IPR013087">
    <property type="entry name" value="Znf_C2H2_type"/>
</dbReference>
<dbReference type="PANTHER" id="PTHR24379">
    <property type="entry name" value="KRAB AND ZINC FINGER DOMAIN-CONTAINING"/>
    <property type="match status" value="1"/>
</dbReference>
<dbReference type="GO" id="GO:0008270">
    <property type="term" value="F:zinc ion binding"/>
    <property type="evidence" value="ECO:0007669"/>
    <property type="project" value="UniProtKB-KW"/>
</dbReference>
<reference evidence="6" key="2">
    <citation type="submission" date="2025-09" db="UniProtKB">
        <authorList>
            <consortium name="Ensembl"/>
        </authorList>
    </citation>
    <scope>IDENTIFICATION</scope>
</reference>
<dbReference type="Gene3D" id="3.30.160.60">
    <property type="entry name" value="Classic Zinc Finger"/>
    <property type="match status" value="1"/>
</dbReference>
<feature type="domain" description="C2H2-type" evidence="5">
    <location>
        <begin position="69"/>
        <end position="91"/>
    </location>
</feature>
<feature type="domain" description="C2H2-type" evidence="5">
    <location>
        <begin position="124"/>
        <end position="147"/>
    </location>
</feature>
<dbReference type="SMART" id="SM00355">
    <property type="entry name" value="ZnF_C2H2"/>
    <property type="match status" value="3"/>
</dbReference>
<evidence type="ECO:0000256" key="2">
    <source>
        <dbReference type="ARBA" id="ARBA00022737"/>
    </source>
</evidence>
<evidence type="ECO:0000259" key="5">
    <source>
        <dbReference type="SMART" id="SM00355"/>
    </source>
</evidence>
<dbReference type="AlphaFoldDB" id="A0A8C7DRC0"/>
<name>A0A8C7DRC0_ONCKI</name>
<evidence type="ECO:0000313" key="6">
    <source>
        <dbReference type="Ensembl" id="ENSOKIP00005023092.1"/>
    </source>
</evidence>
<evidence type="ECO:0000256" key="3">
    <source>
        <dbReference type="ARBA" id="ARBA00022771"/>
    </source>
</evidence>
<dbReference type="PANTHER" id="PTHR24379:SF121">
    <property type="entry name" value="C2H2-TYPE DOMAIN-CONTAINING PROTEIN"/>
    <property type="match status" value="1"/>
</dbReference>
<keyword evidence="7" id="KW-1185">Reference proteome</keyword>
<evidence type="ECO:0000256" key="1">
    <source>
        <dbReference type="ARBA" id="ARBA00022723"/>
    </source>
</evidence>
<gene>
    <name evidence="6" type="primary">LOC109864911</name>
</gene>
<dbReference type="GeneTree" id="ENSGT00940000160595"/>
<keyword evidence="3" id="KW-0863">Zinc-finger</keyword>
<evidence type="ECO:0000256" key="4">
    <source>
        <dbReference type="ARBA" id="ARBA00022833"/>
    </source>
</evidence>
<organism evidence="6 7">
    <name type="scientific">Oncorhynchus kisutch</name>
    <name type="common">Coho salmon</name>
    <name type="synonym">Salmo kisutch</name>
    <dbReference type="NCBI Taxonomy" id="8019"/>
    <lineage>
        <taxon>Eukaryota</taxon>
        <taxon>Metazoa</taxon>
        <taxon>Chordata</taxon>
        <taxon>Craniata</taxon>
        <taxon>Vertebrata</taxon>
        <taxon>Euteleostomi</taxon>
        <taxon>Actinopterygii</taxon>
        <taxon>Neopterygii</taxon>
        <taxon>Teleostei</taxon>
        <taxon>Protacanthopterygii</taxon>
        <taxon>Salmoniformes</taxon>
        <taxon>Salmonidae</taxon>
        <taxon>Salmoninae</taxon>
        <taxon>Oncorhynchus</taxon>
    </lineage>
</organism>
<proteinExistence type="predicted"/>
<dbReference type="Ensembl" id="ENSOKIT00005024516.1">
    <property type="protein sequence ID" value="ENSOKIP00005023092.1"/>
    <property type="gene ID" value="ENSOKIG00005010145.1"/>
</dbReference>
<protein>
    <submittedName>
        <fullName evidence="6">Uncharacterized LOC109864911</fullName>
    </submittedName>
</protein>